<comment type="caution">
    <text evidence="7">The sequence shown here is derived from an EMBL/GenBank/DDBJ whole genome shotgun (WGS) entry which is preliminary data.</text>
</comment>
<dbReference type="InterPro" id="IPR013162">
    <property type="entry name" value="CD80_C2-set"/>
</dbReference>
<keyword evidence="8" id="KW-1185">Reference proteome</keyword>
<gene>
    <name evidence="7" type="ORF">DPMN_025893</name>
</gene>
<dbReference type="PROSITE" id="PS50835">
    <property type="entry name" value="IG_LIKE"/>
    <property type="match status" value="3"/>
</dbReference>
<dbReference type="InterPro" id="IPR051275">
    <property type="entry name" value="Cell_adhesion_signaling"/>
</dbReference>
<dbReference type="InterPro" id="IPR013783">
    <property type="entry name" value="Ig-like_fold"/>
</dbReference>
<dbReference type="SUPFAM" id="SSF48726">
    <property type="entry name" value="Immunoglobulin"/>
    <property type="match status" value="3"/>
</dbReference>
<dbReference type="PANTHER" id="PTHR11640:SF164">
    <property type="entry name" value="MAM DOMAIN-CONTAINING GLYCOSYLPHOSPHATIDYLINOSITOL ANCHOR PROTEIN 1"/>
    <property type="match status" value="1"/>
</dbReference>
<keyword evidence="2" id="KW-0472">Membrane</keyword>
<sequence>MTLAVLVNSVTINPPLNVLRVLEDLTINYMTYLSSLGRPAPIITWCTDNRTTEDYNDDRNLTIYANSSTTNDVTTSVLTFTPVRNYSNNSIYCNVSNGYGAISSSQRLRLDILTQQTKPVIHLQGQTISKVAIIKLRNMSLECTSTGNPILTIAWRTPLNGVFSGNVLALQNVQIQDNGTYHCSALSVRSPTYGIPEVETKSSSVDVNIMFGQEAPSFTFRTCGMDVKTNQLKVIQGHSVNGTCFAVRNPSPTYTWSPGTFGHGYAFIIDITQRSYSGTYTCTAANVMEPTLGDSYVGRNHTIFTLDILCMLDTTCCMN</sequence>
<feature type="domain" description="Ig-like" evidence="6">
    <location>
        <begin position="14"/>
        <end position="109"/>
    </location>
</feature>
<dbReference type="InterPro" id="IPR007110">
    <property type="entry name" value="Ig-like_dom"/>
</dbReference>
<reference evidence="7" key="2">
    <citation type="submission" date="2020-11" db="EMBL/GenBank/DDBJ databases">
        <authorList>
            <person name="McCartney M.A."/>
            <person name="Auch B."/>
            <person name="Kono T."/>
            <person name="Mallez S."/>
            <person name="Becker A."/>
            <person name="Gohl D.M."/>
            <person name="Silverstein K.A.T."/>
            <person name="Koren S."/>
            <person name="Bechman K.B."/>
            <person name="Herman A."/>
            <person name="Abrahante J.E."/>
            <person name="Garbe J."/>
        </authorList>
    </citation>
    <scope>NUCLEOTIDE SEQUENCE</scope>
    <source>
        <strain evidence="7">Duluth1</strain>
        <tissue evidence="7">Whole animal</tissue>
    </source>
</reference>
<dbReference type="GO" id="GO:0050839">
    <property type="term" value="F:cell adhesion molecule binding"/>
    <property type="evidence" value="ECO:0007669"/>
    <property type="project" value="TreeGrafter"/>
</dbReference>
<evidence type="ECO:0000313" key="8">
    <source>
        <dbReference type="Proteomes" id="UP000828390"/>
    </source>
</evidence>
<evidence type="ECO:0000256" key="3">
    <source>
        <dbReference type="ARBA" id="ARBA00023157"/>
    </source>
</evidence>
<dbReference type="GO" id="GO:0098609">
    <property type="term" value="P:cell-cell adhesion"/>
    <property type="evidence" value="ECO:0007669"/>
    <property type="project" value="TreeGrafter"/>
</dbReference>
<dbReference type="InterPro" id="IPR036179">
    <property type="entry name" value="Ig-like_dom_sf"/>
</dbReference>
<evidence type="ECO:0000256" key="1">
    <source>
        <dbReference type="ARBA" id="ARBA00004479"/>
    </source>
</evidence>
<keyword evidence="4" id="KW-0325">Glycoprotein</keyword>
<dbReference type="InterPro" id="IPR003599">
    <property type="entry name" value="Ig_sub"/>
</dbReference>
<evidence type="ECO:0000256" key="4">
    <source>
        <dbReference type="ARBA" id="ARBA00023180"/>
    </source>
</evidence>
<evidence type="ECO:0000256" key="2">
    <source>
        <dbReference type="ARBA" id="ARBA00023136"/>
    </source>
</evidence>
<dbReference type="SMART" id="SM00409">
    <property type="entry name" value="IG"/>
    <property type="match status" value="3"/>
</dbReference>
<reference evidence="7" key="1">
    <citation type="journal article" date="2019" name="bioRxiv">
        <title>The Genome of the Zebra Mussel, Dreissena polymorpha: A Resource for Invasive Species Research.</title>
        <authorList>
            <person name="McCartney M.A."/>
            <person name="Auch B."/>
            <person name="Kono T."/>
            <person name="Mallez S."/>
            <person name="Zhang Y."/>
            <person name="Obille A."/>
            <person name="Becker A."/>
            <person name="Abrahante J.E."/>
            <person name="Garbe J."/>
            <person name="Badalamenti J.P."/>
            <person name="Herman A."/>
            <person name="Mangelson H."/>
            <person name="Liachko I."/>
            <person name="Sullivan S."/>
            <person name="Sone E.D."/>
            <person name="Koren S."/>
            <person name="Silverstein K.A.T."/>
            <person name="Beckman K.B."/>
            <person name="Gohl D.M."/>
        </authorList>
    </citation>
    <scope>NUCLEOTIDE SEQUENCE</scope>
    <source>
        <strain evidence="7">Duluth1</strain>
        <tissue evidence="7">Whole animal</tissue>
    </source>
</reference>
<feature type="domain" description="Ig-like" evidence="6">
    <location>
        <begin position="216"/>
        <end position="293"/>
    </location>
</feature>
<protein>
    <recommendedName>
        <fullName evidence="6">Ig-like domain-containing protein</fullName>
    </recommendedName>
</protein>
<dbReference type="PANTHER" id="PTHR11640">
    <property type="entry name" value="NEPHRIN"/>
    <property type="match status" value="1"/>
</dbReference>
<keyword evidence="5" id="KW-0393">Immunoglobulin domain</keyword>
<dbReference type="Proteomes" id="UP000828390">
    <property type="component" value="Unassembled WGS sequence"/>
</dbReference>
<dbReference type="AlphaFoldDB" id="A0A9D4RCY7"/>
<proteinExistence type="predicted"/>
<comment type="subcellular location">
    <subcellularLocation>
        <location evidence="1">Membrane</location>
        <topology evidence="1">Single-pass type I membrane protein</topology>
    </subcellularLocation>
</comment>
<feature type="domain" description="Ig-like" evidence="6">
    <location>
        <begin position="119"/>
        <end position="208"/>
    </location>
</feature>
<evidence type="ECO:0000313" key="7">
    <source>
        <dbReference type="EMBL" id="KAH3862918.1"/>
    </source>
</evidence>
<dbReference type="EMBL" id="JAIWYP010000002">
    <property type="protein sequence ID" value="KAH3862918.1"/>
    <property type="molecule type" value="Genomic_DNA"/>
</dbReference>
<dbReference type="GO" id="GO:0005886">
    <property type="term" value="C:plasma membrane"/>
    <property type="evidence" value="ECO:0007669"/>
    <property type="project" value="TreeGrafter"/>
</dbReference>
<dbReference type="SMART" id="SM00408">
    <property type="entry name" value="IGc2"/>
    <property type="match status" value="2"/>
</dbReference>
<dbReference type="Gene3D" id="2.60.40.10">
    <property type="entry name" value="Immunoglobulins"/>
    <property type="match status" value="3"/>
</dbReference>
<organism evidence="7 8">
    <name type="scientific">Dreissena polymorpha</name>
    <name type="common">Zebra mussel</name>
    <name type="synonym">Mytilus polymorpha</name>
    <dbReference type="NCBI Taxonomy" id="45954"/>
    <lineage>
        <taxon>Eukaryota</taxon>
        <taxon>Metazoa</taxon>
        <taxon>Spiralia</taxon>
        <taxon>Lophotrochozoa</taxon>
        <taxon>Mollusca</taxon>
        <taxon>Bivalvia</taxon>
        <taxon>Autobranchia</taxon>
        <taxon>Heteroconchia</taxon>
        <taxon>Euheterodonta</taxon>
        <taxon>Imparidentia</taxon>
        <taxon>Neoheterodontei</taxon>
        <taxon>Myida</taxon>
        <taxon>Dreissenoidea</taxon>
        <taxon>Dreissenidae</taxon>
        <taxon>Dreissena</taxon>
    </lineage>
</organism>
<dbReference type="Pfam" id="PF08205">
    <property type="entry name" value="C2-set_2"/>
    <property type="match status" value="1"/>
</dbReference>
<dbReference type="InterPro" id="IPR003598">
    <property type="entry name" value="Ig_sub2"/>
</dbReference>
<dbReference type="GO" id="GO:0005911">
    <property type="term" value="C:cell-cell junction"/>
    <property type="evidence" value="ECO:0007669"/>
    <property type="project" value="TreeGrafter"/>
</dbReference>
<name>A0A9D4RCY7_DREPO</name>
<keyword evidence="3" id="KW-1015">Disulfide bond</keyword>
<evidence type="ECO:0000256" key="5">
    <source>
        <dbReference type="ARBA" id="ARBA00023319"/>
    </source>
</evidence>
<evidence type="ECO:0000259" key="6">
    <source>
        <dbReference type="PROSITE" id="PS50835"/>
    </source>
</evidence>
<accession>A0A9D4RCY7</accession>